<dbReference type="AlphaFoldDB" id="A0AAD9Q184"/>
<gene>
    <name evidence="2" type="ORF">P5673_026567</name>
</gene>
<organism evidence="2 3">
    <name type="scientific">Acropora cervicornis</name>
    <name type="common">Staghorn coral</name>
    <dbReference type="NCBI Taxonomy" id="6130"/>
    <lineage>
        <taxon>Eukaryota</taxon>
        <taxon>Metazoa</taxon>
        <taxon>Cnidaria</taxon>
        <taxon>Anthozoa</taxon>
        <taxon>Hexacorallia</taxon>
        <taxon>Scleractinia</taxon>
        <taxon>Astrocoeniina</taxon>
        <taxon>Acroporidae</taxon>
        <taxon>Acropora</taxon>
    </lineage>
</organism>
<accession>A0AAD9Q184</accession>
<feature type="domain" description="PiggyBac transposable element-derived protein" evidence="1">
    <location>
        <begin position="191"/>
        <end position="323"/>
    </location>
</feature>
<dbReference type="PANTHER" id="PTHR46599:SF3">
    <property type="entry name" value="PIGGYBAC TRANSPOSABLE ELEMENT-DERIVED PROTEIN 4"/>
    <property type="match status" value="1"/>
</dbReference>
<keyword evidence="3" id="KW-1185">Reference proteome</keyword>
<name>A0AAD9Q184_ACRCE</name>
<protein>
    <submittedName>
        <fullName evidence="2">PiggyBac transposable element-derived protein 4</fullName>
    </submittedName>
</protein>
<reference evidence="2" key="2">
    <citation type="journal article" date="2023" name="Science">
        <title>Genomic signatures of disease resistance in endangered staghorn corals.</title>
        <authorList>
            <person name="Vollmer S.V."/>
            <person name="Selwyn J.D."/>
            <person name="Despard B.A."/>
            <person name="Roesel C.L."/>
        </authorList>
    </citation>
    <scope>NUCLEOTIDE SEQUENCE</scope>
    <source>
        <strain evidence="2">K2</strain>
    </source>
</reference>
<evidence type="ECO:0000259" key="1">
    <source>
        <dbReference type="Pfam" id="PF13843"/>
    </source>
</evidence>
<dbReference type="Proteomes" id="UP001249851">
    <property type="component" value="Unassembled WGS sequence"/>
</dbReference>
<dbReference type="Pfam" id="PF13843">
    <property type="entry name" value="DDE_Tnp_1_7"/>
    <property type="match status" value="2"/>
</dbReference>
<dbReference type="EMBL" id="JARQWQ010000087">
    <property type="protein sequence ID" value="KAK2552475.1"/>
    <property type="molecule type" value="Genomic_DNA"/>
</dbReference>
<proteinExistence type="predicted"/>
<comment type="caution">
    <text evidence="2">The sequence shown here is derived from an EMBL/GenBank/DDBJ whole genome shotgun (WGS) entry which is preliminary data.</text>
</comment>
<reference evidence="2" key="1">
    <citation type="journal article" date="2023" name="G3 (Bethesda)">
        <title>Whole genome assembly and annotation of the endangered Caribbean coral Acropora cervicornis.</title>
        <authorList>
            <person name="Selwyn J.D."/>
            <person name="Vollmer S.V."/>
        </authorList>
    </citation>
    <scope>NUCLEOTIDE SEQUENCE</scope>
    <source>
        <strain evidence="2">K2</strain>
    </source>
</reference>
<feature type="domain" description="PiggyBac transposable element-derived protein" evidence="1">
    <location>
        <begin position="111"/>
        <end position="185"/>
    </location>
</feature>
<dbReference type="PANTHER" id="PTHR46599">
    <property type="entry name" value="PIGGYBAC TRANSPOSABLE ELEMENT-DERIVED PROTEIN 4"/>
    <property type="match status" value="1"/>
</dbReference>
<dbReference type="InterPro" id="IPR029526">
    <property type="entry name" value="PGBD"/>
</dbReference>
<evidence type="ECO:0000313" key="2">
    <source>
        <dbReference type="EMBL" id="KAK2552475.1"/>
    </source>
</evidence>
<sequence length="331" mass="37920">MDTVRYPLHPAPPLLKEHYGLENLVEEVLAHLDGDFDIPDEGVNSDFEWLEDEDFEEETDDSKEEVAKGRPSNVTVEEFSWSDNRAEIDIPGFLQAVGPMTILPTLQAKNTDPTTWKQLSMEELKAFFGLLVAMSIHKLPCLRDYWSSNWVLSVSAFSRVMPLNRFLDIWNNVHLSDNTKMPKPGNSNFDKLFKRGIKMWCRADSTNGYLSDFDIYTGETQQGVQHGLGYSVVTKLCETIKGHWYAIFCDNFFTSYKLIEDLYRSKILCCGTLQSGRKEFPPCLFDKDRINSMKKGEVFWQMKGPILAITWMDKKAVHAAGTYTQAPQENL</sequence>
<evidence type="ECO:0000313" key="3">
    <source>
        <dbReference type="Proteomes" id="UP001249851"/>
    </source>
</evidence>